<organism evidence="1 2">
    <name type="scientific">Evansella alkalicola</name>
    <dbReference type="NCBI Taxonomy" id="745819"/>
    <lineage>
        <taxon>Bacteria</taxon>
        <taxon>Bacillati</taxon>
        <taxon>Bacillota</taxon>
        <taxon>Bacilli</taxon>
        <taxon>Bacillales</taxon>
        <taxon>Bacillaceae</taxon>
        <taxon>Evansella</taxon>
    </lineage>
</organism>
<keyword evidence="2" id="KW-1185">Reference proteome</keyword>
<dbReference type="EMBL" id="JAHQCR010000044">
    <property type="protein sequence ID" value="MBU9721765.1"/>
    <property type="molecule type" value="Genomic_DNA"/>
</dbReference>
<dbReference type="Proteomes" id="UP000790580">
    <property type="component" value="Unassembled WGS sequence"/>
</dbReference>
<dbReference type="SUPFAM" id="SSF160755">
    <property type="entry name" value="YugN-like"/>
    <property type="match status" value="1"/>
</dbReference>
<gene>
    <name evidence="1" type="ORF">KS407_10000</name>
</gene>
<evidence type="ECO:0000313" key="2">
    <source>
        <dbReference type="Proteomes" id="UP000790580"/>
    </source>
</evidence>
<evidence type="ECO:0000313" key="1">
    <source>
        <dbReference type="EMBL" id="MBU9721765.1"/>
    </source>
</evidence>
<dbReference type="RefSeq" id="WP_088076339.1">
    <property type="nucleotide sequence ID" value="NZ_JAHQCR010000044.1"/>
</dbReference>
<dbReference type="Gene3D" id="3.30.310.100">
    <property type="entry name" value="YugN-like"/>
    <property type="match status" value="1"/>
</dbReference>
<sequence>MYAVQSLIENKEYKLQDLEDKLKPLGYVIGGGWEYDHGYFDYKMEDNGAYLFVRLPFTAVDGELDTKGVHVKLGRPFLLAHDYEGGLDHDNVADPNPLTNQFSAPHDPDAPFPAEWIATGQKYIHELEAVLLD</sequence>
<dbReference type="InterPro" id="IPR036491">
    <property type="entry name" value="YugN-like_sf"/>
</dbReference>
<name>A0ABS6JTM4_9BACI</name>
<dbReference type="InterPro" id="IPR014967">
    <property type="entry name" value="Uncharacterised_YugN-like"/>
</dbReference>
<comment type="caution">
    <text evidence="1">The sequence shown here is derived from an EMBL/GenBank/DDBJ whole genome shotgun (WGS) entry which is preliminary data.</text>
</comment>
<accession>A0ABS6JTM4</accession>
<dbReference type="Pfam" id="PF08868">
    <property type="entry name" value="YugN"/>
    <property type="match status" value="1"/>
</dbReference>
<protein>
    <submittedName>
        <fullName evidence="1">YugN-like family protein</fullName>
    </submittedName>
</protein>
<reference evidence="1 2" key="1">
    <citation type="submission" date="2021-06" db="EMBL/GenBank/DDBJ databases">
        <title>Bacillus sp. RD4P76, an endophyte from a halophyte.</title>
        <authorList>
            <person name="Sun J.-Q."/>
        </authorList>
    </citation>
    <scope>NUCLEOTIDE SEQUENCE [LARGE SCALE GENOMIC DNA]</scope>
    <source>
        <strain evidence="1 2">JCM 17098</strain>
    </source>
</reference>
<proteinExistence type="predicted"/>